<evidence type="ECO:0000313" key="3">
    <source>
        <dbReference type="EMBL" id="KAG7583391.1"/>
    </source>
</evidence>
<keyword evidence="1" id="KW-0472">Membrane</keyword>
<dbReference type="Proteomes" id="UP000694251">
    <property type="component" value="Chromosome 8"/>
</dbReference>
<gene>
    <name evidence="3" type="ORF">ISN44_As08g029120</name>
</gene>
<dbReference type="EMBL" id="JAEFBJ010000008">
    <property type="protein sequence ID" value="KAG7583391.1"/>
    <property type="molecule type" value="Genomic_DNA"/>
</dbReference>
<organism evidence="3 4">
    <name type="scientific">Arabidopsis suecica</name>
    <name type="common">Swedish thale-cress</name>
    <name type="synonym">Cardaminopsis suecica</name>
    <dbReference type="NCBI Taxonomy" id="45249"/>
    <lineage>
        <taxon>Eukaryota</taxon>
        <taxon>Viridiplantae</taxon>
        <taxon>Streptophyta</taxon>
        <taxon>Embryophyta</taxon>
        <taxon>Tracheophyta</taxon>
        <taxon>Spermatophyta</taxon>
        <taxon>Magnoliopsida</taxon>
        <taxon>eudicotyledons</taxon>
        <taxon>Gunneridae</taxon>
        <taxon>Pentapetalae</taxon>
        <taxon>rosids</taxon>
        <taxon>malvids</taxon>
        <taxon>Brassicales</taxon>
        <taxon>Brassicaceae</taxon>
        <taxon>Camelineae</taxon>
        <taxon>Arabidopsis</taxon>
    </lineage>
</organism>
<feature type="transmembrane region" description="Helical" evidence="1">
    <location>
        <begin position="236"/>
        <end position="254"/>
    </location>
</feature>
<keyword evidence="1" id="KW-1133">Transmembrane helix</keyword>
<keyword evidence="4" id="KW-1185">Reference proteome</keyword>
<dbReference type="PANTHER" id="PTHR48473">
    <property type="entry name" value="TIR DOMAIN-CONTAINING PROTEIN"/>
    <property type="match status" value="1"/>
</dbReference>
<dbReference type="AlphaFoldDB" id="A0A8T2BHP2"/>
<evidence type="ECO:0000313" key="4">
    <source>
        <dbReference type="Proteomes" id="UP000694251"/>
    </source>
</evidence>
<proteinExistence type="predicted"/>
<feature type="transmembrane region" description="Helical" evidence="1">
    <location>
        <begin position="266"/>
        <end position="283"/>
    </location>
</feature>
<dbReference type="GO" id="GO:0007165">
    <property type="term" value="P:signal transduction"/>
    <property type="evidence" value="ECO:0007669"/>
    <property type="project" value="InterPro"/>
</dbReference>
<comment type="caution">
    <text evidence="3">The sequence shown here is derived from an EMBL/GenBank/DDBJ whole genome shotgun (WGS) entry which is preliminary data.</text>
</comment>
<evidence type="ECO:0000259" key="2">
    <source>
        <dbReference type="PROSITE" id="PS50104"/>
    </source>
</evidence>
<name>A0A8T2BHP2_ARASU</name>
<feature type="domain" description="TIR" evidence="2">
    <location>
        <begin position="1"/>
        <end position="134"/>
    </location>
</feature>
<dbReference type="PANTHER" id="PTHR48473:SF1">
    <property type="entry name" value="TIR DOMAIN-CONTAINING PROTEIN"/>
    <property type="match status" value="1"/>
</dbReference>
<protein>
    <submittedName>
        <fullName evidence="3">Toll/interleukin-1 receptor homology (TIR) domain</fullName>
    </submittedName>
</protein>
<feature type="transmembrane region" description="Helical" evidence="1">
    <location>
        <begin position="178"/>
        <end position="200"/>
    </location>
</feature>
<keyword evidence="3" id="KW-0675">Receptor</keyword>
<dbReference type="InterPro" id="IPR000157">
    <property type="entry name" value="TIR_dom"/>
</dbReference>
<evidence type="ECO:0000256" key="1">
    <source>
        <dbReference type="SAM" id="Phobius"/>
    </source>
</evidence>
<feature type="transmembrane region" description="Helical" evidence="1">
    <location>
        <begin position="147"/>
        <end position="166"/>
    </location>
</feature>
<dbReference type="Pfam" id="PF01582">
    <property type="entry name" value="TIR"/>
    <property type="match status" value="1"/>
</dbReference>
<reference evidence="3 4" key="1">
    <citation type="submission" date="2020-12" db="EMBL/GenBank/DDBJ databases">
        <title>Concerted genomic and epigenomic changes stabilize Arabidopsis allopolyploids.</title>
        <authorList>
            <person name="Chen Z."/>
        </authorList>
    </citation>
    <scope>NUCLEOTIDE SEQUENCE [LARGE SCALE GENOMIC DNA]</scope>
    <source>
        <strain evidence="3">As9502</strain>
        <tissue evidence="3">Leaf</tissue>
    </source>
</reference>
<dbReference type="OrthoDB" id="1112200at2759"/>
<sequence length="293" mass="33965">MVFHRQIKVFEDIGTPRQSNAGDAELIDQSKVVVIVFTANFLYHRRKYWNLRKLEKILIGERTEQVIIPVFLDTEPCDVVKDEVFVTLKHYIDKEEAVRWVDAVTKMAALPGRMFARDESVFVGMLFRKISKILDSDKPIVKRKSRCSIAMTFLVIISLLVEIASVVADQLSSVRKPYFARISLAMAIISVVLSIIDLTYNIRVHKLRFRWKWPIPWFYYPARGYNRIFASFPDTVLLFCGVAQLLMSSINWFFIDIKRREGPINISVTALFFAIGIVIFKFMEMSASHLKNN</sequence>
<accession>A0A8T2BHP2</accession>
<dbReference type="PROSITE" id="PS50104">
    <property type="entry name" value="TIR"/>
    <property type="match status" value="1"/>
</dbReference>
<keyword evidence="1" id="KW-0812">Transmembrane</keyword>